<dbReference type="AlphaFoldDB" id="A0A0B6Y035"/>
<sequence>MVHLSLDDFYFLDWEHNFLGATKLMNAFNNSHHMLMHDLSDEVGVHLCNSPIAHCIYPLLECQI</sequence>
<gene>
    <name evidence="1" type="primary">ORF8509</name>
</gene>
<protein>
    <submittedName>
        <fullName evidence="1">Uncharacterized protein</fullName>
    </submittedName>
</protein>
<reference evidence="1" key="1">
    <citation type="submission" date="2014-12" db="EMBL/GenBank/DDBJ databases">
        <title>Insight into the proteome of Arion vulgaris.</title>
        <authorList>
            <person name="Aradska J."/>
            <person name="Bulat T."/>
            <person name="Smidak R."/>
            <person name="Sarate P."/>
            <person name="Gangsoo J."/>
            <person name="Sialana F."/>
            <person name="Bilban M."/>
            <person name="Lubec G."/>
        </authorList>
    </citation>
    <scope>NUCLEOTIDE SEQUENCE</scope>
    <source>
        <tissue evidence="1">Skin</tissue>
    </source>
</reference>
<name>A0A0B6Y035_9EUPU</name>
<organism evidence="1">
    <name type="scientific">Arion vulgaris</name>
    <dbReference type="NCBI Taxonomy" id="1028688"/>
    <lineage>
        <taxon>Eukaryota</taxon>
        <taxon>Metazoa</taxon>
        <taxon>Spiralia</taxon>
        <taxon>Lophotrochozoa</taxon>
        <taxon>Mollusca</taxon>
        <taxon>Gastropoda</taxon>
        <taxon>Heterobranchia</taxon>
        <taxon>Euthyneura</taxon>
        <taxon>Panpulmonata</taxon>
        <taxon>Eupulmonata</taxon>
        <taxon>Stylommatophora</taxon>
        <taxon>Helicina</taxon>
        <taxon>Arionoidea</taxon>
        <taxon>Arionidae</taxon>
        <taxon>Arion</taxon>
    </lineage>
</organism>
<dbReference type="EMBL" id="HACG01002817">
    <property type="protein sequence ID" value="CEK49682.1"/>
    <property type="molecule type" value="Transcribed_RNA"/>
</dbReference>
<proteinExistence type="predicted"/>
<accession>A0A0B6Y035</accession>
<evidence type="ECO:0000313" key="1">
    <source>
        <dbReference type="EMBL" id="CEK49682.1"/>
    </source>
</evidence>